<protein>
    <submittedName>
        <fullName evidence="2">Uncharacterized protein</fullName>
    </submittedName>
</protein>
<dbReference type="Proteomes" id="UP000177159">
    <property type="component" value="Unassembled WGS sequence"/>
</dbReference>
<comment type="caution">
    <text evidence="2">The sequence shown here is derived from an EMBL/GenBank/DDBJ whole genome shotgun (WGS) entry which is preliminary data.</text>
</comment>
<dbReference type="AlphaFoldDB" id="A0A1F7GU75"/>
<accession>A0A1F7GU75</accession>
<evidence type="ECO:0000256" key="1">
    <source>
        <dbReference type="SAM" id="MobiDB-lite"/>
    </source>
</evidence>
<reference evidence="2 3" key="1">
    <citation type="journal article" date="2016" name="Nat. Commun.">
        <title>Thousands of microbial genomes shed light on interconnected biogeochemical processes in an aquifer system.</title>
        <authorList>
            <person name="Anantharaman K."/>
            <person name="Brown C.T."/>
            <person name="Hug L.A."/>
            <person name="Sharon I."/>
            <person name="Castelle C.J."/>
            <person name="Probst A.J."/>
            <person name="Thomas B.C."/>
            <person name="Singh A."/>
            <person name="Wilkins M.J."/>
            <person name="Karaoz U."/>
            <person name="Brodie E.L."/>
            <person name="Williams K.H."/>
            <person name="Hubbard S.S."/>
            <person name="Banfield J.F."/>
        </authorList>
    </citation>
    <scope>NUCLEOTIDE SEQUENCE [LARGE SCALE GENOMIC DNA]</scope>
</reference>
<feature type="region of interest" description="Disordered" evidence="1">
    <location>
        <begin position="1"/>
        <end position="20"/>
    </location>
</feature>
<sequence>MTDLGDTYEMGPGSPDHSENLVIEPQRIKGGKWEPSRLKGMQGRYRLEPYALRLGEDEDSAIQCERIFSVSDDGSVSVQDVLTSRYKSGGLTLIQKRGVLTIGKGREAQVIEQGDNNQPELDFDLLVPQEHLEMVAA</sequence>
<name>A0A1F7GU75_9BACT</name>
<dbReference type="EMBL" id="MFZM01000043">
    <property type="protein sequence ID" value="OGK22453.1"/>
    <property type="molecule type" value="Genomic_DNA"/>
</dbReference>
<organism evidence="2 3">
    <name type="scientific">Candidatus Roizmanbacteria bacterium RIFCSPHIGHO2_02_FULL_37_24</name>
    <dbReference type="NCBI Taxonomy" id="1802037"/>
    <lineage>
        <taxon>Bacteria</taxon>
        <taxon>Candidatus Roizmaniibacteriota</taxon>
    </lineage>
</organism>
<evidence type="ECO:0000313" key="2">
    <source>
        <dbReference type="EMBL" id="OGK22453.1"/>
    </source>
</evidence>
<proteinExistence type="predicted"/>
<gene>
    <name evidence="2" type="ORF">A3C24_03975</name>
</gene>
<evidence type="ECO:0000313" key="3">
    <source>
        <dbReference type="Proteomes" id="UP000177159"/>
    </source>
</evidence>